<dbReference type="OrthoDB" id="6313827at2"/>
<sequence>MSYKIHSKNPLYQPSKQLLEQLFHITSTAKPSGDTILFDLGIIVFTAMYHHHFGNEQSKIALEDQVETFEEALNNYAVDNPAKQTLVSGYLSFGLVYHFLKKYAKMEASPYFEENLDDIAFAALEFQLDIGNLDFLYGATGILHYMLRYTKDKNIVNKAISLYLTHLQKTKLHLKGGIAWEDYYFRHREDKIGINLGLAHGVPGILKVLLSIYAYAEHAQQKDGIKKIIQGVVSFLKNVVFKQHEIAYSYFYIPDVEQDSSTVDTRLGWCYGDLSNALILYQAGKIIEDDAMIQFANEILQKTCKRKLQSSTKIRDAGLCHGTVGLQHMYQIAYNYTQTTDFLDASQHWLQETFEQCSSFVNEGAYKKFNPIEKKYEVDNGFLEGAAGIGLSLITLLTGDNSWNELLLLNDV</sequence>
<comment type="caution">
    <text evidence="2">The sequence shown here is derived from an EMBL/GenBank/DDBJ whole genome shotgun (WGS) entry which is preliminary data.</text>
</comment>
<keyword evidence="1" id="KW-0862">Zinc</keyword>
<dbReference type="GO" id="GO:0031179">
    <property type="term" value="P:peptide modification"/>
    <property type="evidence" value="ECO:0007669"/>
    <property type="project" value="InterPro"/>
</dbReference>
<accession>A0A2T6C5M9</accession>
<name>A0A2T6C5M9_9FLAO</name>
<reference evidence="2 3" key="1">
    <citation type="submission" date="2018-04" db="EMBL/GenBank/DDBJ databases">
        <title>Genomic Encyclopedia of Archaeal and Bacterial Type Strains, Phase II (KMG-II): from individual species to whole genera.</title>
        <authorList>
            <person name="Goeker M."/>
        </authorList>
    </citation>
    <scope>NUCLEOTIDE SEQUENCE [LARGE SCALE GENOMIC DNA]</scope>
    <source>
        <strain evidence="2 3">DSM 25731</strain>
    </source>
</reference>
<dbReference type="EMBL" id="QBKT01000001">
    <property type="protein sequence ID" value="PTX63624.1"/>
    <property type="molecule type" value="Genomic_DNA"/>
</dbReference>
<proteinExistence type="predicted"/>
<dbReference type="SMART" id="SM01260">
    <property type="entry name" value="LANC_like"/>
    <property type="match status" value="1"/>
</dbReference>
<keyword evidence="1" id="KW-0479">Metal-binding</keyword>
<dbReference type="PRINTS" id="PR01950">
    <property type="entry name" value="LANCSUPER"/>
</dbReference>
<keyword evidence="3" id="KW-1185">Reference proteome</keyword>
<dbReference type="RefSeq" id="WP_108113012.1">
    <property type="nucleotide sequence ID" value="NZ_QBKT01000001.1"/>
</dbReference>
<evidence type="ECO:0000313" key="3">
    <source>
        <dbReference type="Proteomes" id="UP000244090"/>
    </source>
</evidence>
<dbReference type="Gene3D" id="1.50.10.20">
    <property type="match status" value="1"/>
</dbReference>
<dbReference type="GO" id="GO:0046872">
    <property type="term" value="F:metal ion binding"/>
    <property type="evidence" value="ECO:0007669"/>
    <property type="project" value="UniProtKB-KW"/>
</dbReference>
<dbReference type="InterPro" id="IPR007822">
    <property type="entry name" value="LANC-like"/>
</dbReference>
<feature type="binding site" evidence="1">
    <location>
        <position position="321"/>
    </location>
    <ligand>
        <name>Zn(2+)</name>
        <dbReference type="ChEBI" id="CHEBI:29105"/>
    </ligand>
</feature>
<protein>
    <submittedName>
        <fullName evidence="2">Lanthionine synthetase-like protein</fullName>
    </submittedName>
</protein>
<evidence type="ECO:0000256" key="1">
    <source>
        <dbReference type="PIRSR" id="PIRSR607822-1"/>
    </source>
</evidence>
<dbReference type="Pfam" id="PF05147">
    <property type="entry name" value="LANC_like"/>
    <property type="match status" value="1"/>
</dbReference>
<gene>
    <name evidence="2" type="ORF">C8N46_101225</name>
</gene>
<dbReference type="Proteomes" id="UP000244090">
    <property type="component" value="Unassembled WGS sequence"/>
</dbReference>
<feature type="binding site" evidence="1">
    <location>
        <position position="270"/>
    </location>
    <ligand>
        <name>Zn(2+)</name>
        <dbReference type="ChEBI" id="CHEBI:29105"/>
    </ligand>
</feature>
<dbReference type="PRINTS" id="PR01955">
    <property type="entry name" value="LANCFRANKIA"/>
</dbReference>
<feature type="binding site" evidence="1">
    <location>
        <position position="320"/>
    </location>
    <ligand>
        <name>Zn(2+)</name>
        <dbReference type="ChEBI" id="CHEBI:29105"/>
    </ligand>
</feature>
<organism evidence="2 3">
    <name type="scientific">Kordia periserrulae</name>
    <dbReference type="NCBI Taxonomy" id="701523"/>
    <lineage>
        <taxon>Bacteria</taxon>
        <taxon>Pseudomonadati</taxon>
        <taxon>Bacteroidota</taxon>
        <taxon>Flavobacteriia</taxon>
        <taxon>Flavobacteriales</taxon>
        <taxon>Flavobacteriaceae</taxon>
        <taxon>Kordia</taxon>
    </lineage>
</organism>
<dbReference type="SUPFAM" id="SSF158745">
    <property type="entry name" value="LanC-like"/>
    <property type="match status" value="1"/>
</dbReference>
<dbReference type="AlphaFoldDB" id="A0A2T6C5M9"/>
<evidence type="ECO:0000313" key="2">
    <source>
        <dbReference type="EMBL" id="PTX63624.1"/>
    </source>
</evidence>